<dbReference type="Proteomes" id="UP000184330">
    <property type="component" value="Unassembled WGS sequence"/>
</dbReference>
<dbReference type="STRING" id="576137.A0A1L7WN64"/>
<name>A0A1L7WN64_9HELO</name>
<proteinExistence type="predicted"/>
<sequence>MWKGFWSKSKWMTLTRILPEFLLVEAFGDLLAAREFLRAFQSLAKPADFAMVNYGEGNAIATANPWTLVHAYYANMGGFVLRSHEHRGNGSYTLVHETAQQVYELMKQYDIQQLLNINKDQIQDKSKEDFFVKISAVVQITWLIIQVTTRANKGLPISQLEIATCSFAGCSLVTCMLWWNKPRNISTATEIQLHDPYEMPV</sequence>
<dbReference type="AlphaFoldDB" id="A0A1L7WN64"/>
<dbReference type="EMBL" id="FJOG01000004">
    <property type="protein sequence ID" value="CZR54221.1"/>
    <property type="molecule type" value="Genomic_DNA"/>
</dbReference>
<dbReference type="PANTHER" id="PTHR35043">
    <property type="entry name" value="TRANSCRIPTION FACTOR DOMAIN-CONTAINING PROTEIN"/>
    <property type="match status" value="1"/>
</dbReference>
<keyword evidence="2" id="KW-1185">Reference proteome</keyword>
<protein>
    <submittedName>
        <fullName evidence="1">Uncharacterized protein</fullName>
    </submittedName>
</protein>
<organism evidence="1 2">
    <name type="scientific">Phialocephala subalpina</name>
    <dbReference type="NCBI Taxonomy" id="576137"/>
    <lineage>
        <taxon>Eukaryota</taxon>
        <taxon>Fungi</taxon>
        <taxon>Dikarya</taxon>
        <taxon>Ascomycota</taxon>
        <taxon>Pezizomycotina</taxon>
        <taxon>Leotiomycetes</taxon>
        <taxon>Helotiales</taxon>
        <taxon>Mollisiaceae</taxon>
        <taxon>Phialocephala</taxon>
        <taxon>Phialocephala fortinii species complex</taxon>
    </lineage>
</organism>
<evidence type="ECO:0000313" key="1">
    <source>
        <dbReference type="EMBL" id="CZR54221.1"/>
    </source>
</evidence>
<dbReference type="OrthoDB" id="3061561at2759"/>
<gene>
    <name evidence="1" type="ORF">PAC_04104</name>
</gene>
<accession>A0A1L7WN64</accession>
<reference evidence="1 2" key="1">
    <citation type="submission" date="2016-03" db="EMBL/GenBank/DDBJ databases">
        <authorList>
            <person name="Ploux O."/>
        </authorList>
    </citation>
    <scope>NUCLEOTIDE SEQUENCE [LARGE SCALE GENOMIC DNA]</scope>
    <source>
        <strain evidence="1 2">UAMH 11012</strain>
    </source>
</reference>
<evidence type="ECO:0000313" key="2">
    <source>
        <dbReference type="Proteomes" id="UP000184330"/>
    </source>
</evidence>
<dbReference type="PANTHER" id="PTHR35043:SF8">
    <property type="entry name" value="DUF4220 DOMAIN-CONTAINING PROTEIN"/>
    <property type="match status" value="1"/>
</dbReference>